<name>A0A6C0H884_9ZZZZ</name>
<evidence type="ECO:0000259" key="1">
    <source>
        <dbReference type="Pfam" id="PF03159"/>
    </source>
</evidence>
<accession>A0A6C0H884</accession>
<dbReference type="InterPro" id="IPR004859">
    <property type="entry name" value="Xrn1_N"/>
</dbReference>
<evidence type="ECO:0000313" key="2">
    <source>
        <dbReference type="EMBL" id="QHT76607.1"/>
    </source>
</evidence>
<reference evidence="2" key="1">
    <citation type="journal article" date="2020" name="Nature">
        <title>Giant virus diversity and host interactions through global metagenomics.</title>
        <authorList>
            <person name="Schulz F."/>
            <person name="Roux S."/>
            <person name="Paez-Espino D."/>
            <person name="Jungbluth S."/>
            <person name="Walsh D.A."/>
            <person name="Denef V.J."/>
            <person name="McMahon K.D."/>
            <person name="Konstantinidis K.T."/>
            <person name="Eloe-Fadrosh E.A."/>
            <person name="Kyrpides N.C."/>
            <person name="Woyke T."/>
        </authorList>
    </citation>
    <scope>NUCLEOTIDE SEQUENCE</scope>
    <source>
        <strain evidence="2">GVMAG-M-3300023179-82</strain>
    </source>
</reference>
<sequence>MGIDGFANFLFKFINNNSCEELMLESNIRKIVSNDIIFDINFLIYQELIEIETEINDIIKILLCDISVSSLDKDINILLDEYFQKDYWKIYNKQSKLTVKIFLDDLFNIIDTNQNTLLDIIIYNKIINTIHYNINKLHIIEFIEKISIFFDGIPSLSKMIEQRRRRIKNYLESHNKKIIKKEIFNNFLNNFVNIKQFINNTNILQNNKYNDILEVCYFNYFEWNNTKLVIDKSMGSTSKFIINCAIYLKNNLQSYFPNINIYINDSNINGEADVKIFQYINLNNKPIDYCIHTIDSDIIYQMIVQQIYYKIINYNITISVLRYTKNNIIQIIDGILLIKNILHLYNTINNITEVNNKYQIIWDICLIFYLFGNDHLPGSVEIGTELGLEFYLKTHYSSLQNNNIININNILNNYNSFFDFNLENLSLYLTKINETKYINYLLIIMHRFFKVNIKFINLLIYKFNLINLEEILIFLKEFIIYRGKTLTPIEYNKLDDDDLRKKFMVDNIEYKYIHLLDKNSINIIEENIDYYEEEYNGLILYIRPYYISSDPYYDICNYNYEKCINNLNIKYPLFYIHNDIKEHLRIITINNNNVDNYLKKIYHLLLSQFFSMKNIHSDNITYYKDYYIPTIENIITFINNIPKDQINSWSNIWYEEIIKDNLNKYDYINSNNHYLLISPFDNDTQFQNINNFNYKDINIKQYILLDNKK</sequence>
<proteinExistence type="predicted"/>
<feature type="domain" description="Xrn1 N-terminal" evidence="1">
    <location>
        <begin position="123"/>
        <end position="304"/>
    </location>
</feature>
<dbReference type="AlphaFoldDB" id="A0A6C0H884"/>
<dbReference type="GO" id="GO:0004527">
    <property type="term" value="F:exonuclease activity"/>
    <property type="evidence" value="ECO:0007669"/>
    <property type="project" value="InterPro"/>
</dbReference>
<organism evidence="2">
    <name type="scientific">viral metagenome</name>
    <dbReference type="NCBI Taxonomy" id="1070528"/>
    <lineage>
        <taxon>unclassified sequences</taxon>
        <taxon>metagenomes</taxon>
        <taxon>organismal metagenomes</taxon>
    </lineage>
</organism>
<dbReference type="EMBL" id="MN739898">
    <property type="protein sequence ID" value="QHT76607.1"/>
    <property type="molecule type" value="Genomic_DNA"/>
</dbReference>
<protein>
    <recommendedName>
        <fullName evidence="1">Xrn1 N-terminal domain-containing protein</fullName>
    </recommendedName>
</protein>
<dbReference type="Pfam" id="PF03159">
    <property type="entry name" value="XRN_N"/>
    <property type="match status" value="1"/>
</dbReference>
<dbReference type="GO" id="GO:0003676">
    <property type="term" value="F:nucleic acid binding"/>
    <property type="evidence" value="ECO:0007669"/>
    <property type="project" value="InterPro"/>
</dbReference>